<dbReference type="GO" id="GO:0035317">
    <property type="term" value="P:imaginal disc-derived wing hair organization"/>
    <property type="evidence" value="ECO:0007669"/>
    <property type="project" value="TreeGrafter"/>
</dbReference>
<organism evidence="12 13">
    <name type="scientific">Aphidius gifuensis</name>
    <name type="common">Parasitoid wasp</name>
    <dbReference type="NCBI Taxonomy" id="684658"/>
    <lineage>
        <taxon>Eukaryota</taxon>
        <taxon>Metazoa</taxon>
        <taxon>Ecdysozoa</taxon>
        <taxon>Arthropoda</taxon>
        <taxon>Hexapoda</taxon>
        <taxon>Insecta</taxon>
        <taxon>Pterygota</taxon>
        <taxon>Neoptera</taxon>
        <taxon>Endopterygota</taxon>
        <taxon>Hymenoptera</taxon>
        <taxon>Apocrita</taxon>
        <taxon>Ichneumonoidea</taxon>
        <taxon>Braconidae</taxon>
        <taxon>Aphidiinae</taxon>
        <taxon>Aphidius</taxon>
    </lineage>
</organism>
<evidence type="ECO:0000256" key="7">
    <source>
        <dbReference type="ARBA" id="ARBA00023170"/>
    </source>
</evidence>
<evidence type="ECO:0000256" key="9">
    <source>
        <dbReference type="SAM" id="MobiDB-lite"/>
    </source>
</evidence>
<accession>A0A834Y7A4</accession>
<feature type="transmembrane region" description="Helical" evidence="10">
    <location>
        <begin position="575"/>
        <end position="597"/>
    </location>
</feature>
<evidence type="ECO:0000256" key="5">
    <source>
        <dbReference type="ARBA" id="ARBA00022989"/>
    </source>
</evidence>
<keyword evidence="4" id="KW-0552">Olfaction</keyword>
<feature type="compositionally biased region" description="Basic and acidic residues" evidence="9">
    <location>
        <begin position="1095"/>
        <end position="1106"/>
    </location>
</feature>
<keyword evidence="3 10" id="KW-0812">Transmembrane</keyword>
<feature type="region of interest" description="Disordered" evidence="9">
    <location>
        <begin position="1319"/>
        <end position="1349"/>
    </location>
</feature>
<keyword evidence="6 10" id="KW-0472">Membrane</keyword>
<dbReference type="GO" id="GO:0004984">
    <property type="term" value="F:olfactory receptor activity"/>
    <property type="evidence" value="ECO:0007669"/>
    <property type="project" value="InterPro"/>
</dbReference>
<dbReference type="GO" id="GO:0007165">
    <property type="term" value="P:signal transduction"/>
    <property type="evidence" value="ECO:0007669"/>
    <property type="project" value="UniProtKB-KW"/>
</dbReference>
<feature type="transmembrane region" description="Helical" evidence="10">
    <location>
        <begin position="179"/>
        <end position="202"/>
    </location>
</feature>
<dbReference type="InterPro" id="IPR004117">
    <property type="entry name" value="7tm6_olfct_rcpt"/>
</dbReference>
<dbReference type="PANTHER" id="PTHR39387:SF1">
    <property type="entry name" value="SHAVENOID, ISOFORM B"/>
    <property type="match status" value="1"/>
</dbReference>
<dbReference type="GO" id="GO:0005938">
    <property type="term" value="C:cell cortex"/>
    <property type="evidence" value="ECO:0007669"/>
    <property type="project" value="TreeGrafter"/>
</dbReference>
<dbReference type="EMBL" id="JACMRX010000001">
    <property type="protein sequence ID" value="KAF7997876.1"/>
    <property type="molecule type" value="Genomic_DNA"/>
</dbReference>
<name>A0A834Y7A4_APHGI</name>
<keyword evidence="8" id="KW-0807">Transducer</keyword>
<feature type="region of interest" description="Disordered" evidence="9">
    <location>
        <begin position="1065"/>
        <end position="1122"/>
    </location>
</feature>
<sequence length="1543" mass="174209">MDSDDWKRPEISNGARMYCKGLCGFWSLNPTLPAYVKILYYVYNKVVLSFVLIFIGTLTADLIINFNDLLIVTDDGCYLAGMMVILFKIYIFNDKQEKINQLVEKVYQPIDIIAKSSDSGVRSRLRISNFLEQLLFYFFIGLAIFLAFALLVLVPRQDGELPIRSAFPFNTKISPKHEIGYFLQSAAICYGLFLIVCMDSMVTEMGRWINFRMKILTSNFRMCDSKQHDRGAFYSTDATFEFLKNTSIYQITDEHQKIRSFIPIKLDEVNNFEDSYQLRFKTCLQNHQDIIHAVDDLNAIFGSSMLMQLFASFSMICLTGFQAVLNARKMLLQILVITGCFKVFSVLGHDVSVVRHIDGDIFTVEGYCINACSDVSSGTASPYNNHLSMTLNTNTTCICQCNSGLPLFREDLNLCVSDIQECRIAGFLSSTGVIEKVPYVFLPQRGQIVYPQAEIQFEGIKTPLCGIAGSQQLGKYGWTEFKNISSVEPPFKLFRDEGRTFLQWNGEPGLRDAAEGKIVVARLVCRDASPKSTNPGVFSPCVTFRVAGSPSKTNIREVTFASAVQPQYGLSTIEYTAIGIAAILLALIYIASVSLYLHSRKSRQKDMEDPPEIVITGGRNGAGLIKKNPLLTATRHFESDTNSGLSESDQGFEKVTSAIVHPQQMYMEQTEGPFGTSIIAERLPEEDVRIVETIENTHQQDMPVLPGTQRRKLYFNPAYFERQLLIAPPPAAIEFLLKIREVISIAKHKMSAKRFIPTLSGIPEEESSSERCASTNKRAASVQGSVARSKKSQKCTGCPGCMEARPNLPVIVPDISRSITGDSRIRAWLEDVKPPERRYNNIEDNHKNFQENIRTFARSLENLRDNRNNYMNIEQVNSTGKTLASWKENPPMLRTFQNIARSEILGDNDNNSVSRRSTKSMFEDTNYDRFCRTRRRTLELSTIGPDNEINAKVRKAIENSFIKQMEETAALENQINEDHRNQTEQRFSPDGSSEKTNPESISSNKKISTSTQKRKKSKAPDIPGKELNDIINEIQTSKTPAKKIMDAVIKEMKDVKALDHHDRLINPSYKNDSLDNNKNQKRKIKKNIVPMQVNDKSDNTKIESKNNIDINNNNNNEDDNDDDEIAKENYYKSFPEFISQRPDGYSLVSEVYVNDGYASPANSDDSGPEIRYEAENPGHLTIKVHDSPNNYVKQDESEYEPDTLDRKPMRLKINGDVIYEKDMTNENYIDSLERPPAPTQILLKSKGSFRIDDEKKNNTSSLTSGYETLRDIYAAKLKSNTIDSKLMKSMSSLNDDNENVNKKIDLDNTIEKTKYLTPDQRQARRQRKQNQPDVVPLPPPIDNNYLQKKPTRQIDNFFISKNVKDRSTAEAGSPTVSDSPSVQIPRLVGTKKNHKFNKQSWKKTIDTDTIKNTKQINQKNGKIEDSGYLSSTDSSESHKQLLKYEFSSVSETDETESICDGASESGAESIGTDSVFFGNFRKLSNISNFSKSIDSGVDIGTLNSGSRSFNLERQTSFNTSDSENESFVTVLPYGGSRRNSLVL</sequence>
<protein>
    <recommendedName>
        <fullName evidence="11">Shavenoid isoform B-like N-terminal domain-containing protein</fullName>
    </recommendedName>
</protein>
<comment type="subcellular location">
    <subcellularLocation>
        <location evidence="1">Membrane</location>
        <topology evidence="1">Multi-pass membrane protein</topology>
    </subcellularLocation>
</comment>
<evidence type="ECO:0000256" key="6">
    <source>
        <dbReference type="ARBA" id="ARBA00023136"/>
    </source>
</evidence>
<proteinExistence type="predicted"/>
<gene>
    <name evidence="12" type="ORF">HCN44_009274</name>
</gene>
<dbReference type="Pfam" id="PF02949">
    <property type="entry name" value="7tm_6"/>
    <property type="match status" value="1"/>
</dbReference>
<feature type="compositionally biased region" description="Low complexity" evidence="9">
    <location>
        <begin position="1000"/>
        <end position="1011"/>
    </location>
</feature>
<keyword evidence="2" id="KW-0716">Sensory transduction</keyword>
<dbReference type="PANTHER" id="PTHR39387">
    <property type="entry name" value="SHAVENOID, ISOFORM B"/>
    <property type="match status" value="1"/>
</dbReference>
<evidence type="ECO:0000259" key="11">
    <source>
        <dbReference type="Pfam" id="PF23328"/>
    </source>
</evidence>
<feature type="domain" description="Shavenoid isoform B-like N-terminal" evidence="11">
    <location>
        <begin position="351"/>
        <end position="420"/>
    </location>
</feature>
<feature type="region of interest" description="Disordered" evidence="9">
    <location>
        <begin position="976"/>
        <end position="1034"/>
    </location>
</feature>
<dbReference type="GO" id="GO:0005549">
    <property type="term" value="F:odorant binding"/>
    <property type="evidence" value="ECO:0007669"/>
    <property type="project" value="InterPro"/>
</dbReference>
<dbReference type="OrthoDB" id="6346242at2759"/>
<evidence type="ECO:0000313" key="12">
    <source>
        <dbReference type="EMBL" id="KAF7997876.1"/>
    </source>
</evidence>
<reference evidence="12 13" key="1">
    <citation type="submission" date="2020-08" db="EMBL/GenBank/DDBJ databases">
        <title>Aphidius gifuensis genome sequencing and assembly.</title>
        <authorList>
            <person name="Du Z."/>
        </authorList>
    </citation>
    <scope>NUCLEOTIDE SEQUENCE [LARGE SCALE GENOMIC DNA]</scope>
    <source>
        <strain evidence="12">YNYX2018</strain>
        <tissue evidence="12">Adults</tissue>
    </source>
</reference>
<evidence type="ECO:0000256" key="1">
    <source>
        <dbReference type="ARBA" id="ARBA00004141"/>
    </source>
</evidence>
<comment type="caution">
    <text evidence="12">The sequence shown here is derived from an EMBL/GenBank/DDBJ whole genome shotgun (WGS) entry which is preliminary data.</text>
</comment>
<evidence type="ECO:0000256" key="3">
    <source>
        <dbReference type="ARBA" id="ARBA00022692"/>
    </source>
</evidence>
<dbReference type="GO" id="GO:0016020">
    <property type="term" value="C:membrane"/>
    <property type="evidence" value="ECO:0007669"/>
    <property type="project" value="UniProtKB-SubCell"/>
</dbReference>
<evidence type="ECO:0000256" key="2">
    <source>
        <dbReference type="ARBA" id="ARBA00022606"/>
    </source>
</evidence>
<feature type="transmembrane region" description="Helical" evidence="10">
    <location>
        <begin position="134"/>
        <end position="154"/>
    </location>
</feature>
<dbReference type="Proteomes" id="UP000639338">
    <property type="component" value="Unassembled WGS sequence"/>
</dbReference>
<feature type="transmembrane region" description="Helical" evidence="10">
    <location>
        <begin position="46"/>
        <end position="64"/>
    </location>
</feature>
<evidence type="ECO:0000256" key="10">
    <source>
        <dbReference type="SAM" id="Phobius"/>
    </source>
</evidence>
<feature type="transmembrane region" description="Helical" evidence="10">
    <location>
        <begin position="70"/>
        <end position="91"/>
    </location>
</feature>
<evidence type="ECO:0000256" key="4">
    <source>
        <dbReference type="ARBA" id="ARBA00022725"/>
    </source>
</evidence>
<dbReference type="Pfam" id="PF23328">
    <property type="entry name" value="Sha_B_N"/>
    <property type="match status" value="1"/>
</dbReference>
<keyword evidence="13" id="KW-1185">Reference proteome</keyword>
<evidence type="ECO:0000256" key="8">
    <source>
        <dbReference type="ARBA" id="ARBA00023224"/>
    </source>
</evidence>
<evidence type="ECO:0000313" key="13">
    <source>
        <dbReference type="Proteomes" id="UP000639338"/>
    </source>
</evidence>
<dbReference type="InterPro" id="IPR057507">
    <property type="entry name" value="Sha_B-like_N"/>
</dbReference>
<keyword evidence="5 10" id="KW-1133">Transmembrane helix</keyword>
<keyword evidence="7" id="KW-0675">Receptor</keyword>